<dbReference type="AlphaFoldDB" id="A0A2T5G5L7"/>
<feature type="transmembrane region" description="Helical" evidence="8">
    <location>
        <begin position="150"/>
        <end position="168"/>
    </location>
</feature>
<evidence type="ECO:0000256" key="5">
    <source>
        <dbReference type="ARBA" id="ARBA00022692"/>
    </source>
</evidence>
<evidence type="ECO:0000256" key="1">
    <source>
        <dbReference type="ARBA" id="ARBA00004651"/>
    </source>
</evidence>
<sequence>MFWIFAALLSALLLRGALPVLTALLFFVLKVSLPFLLALFVAYLLEPGVRALERRGLERRRAAQIVYAFFFLLAGLALAAAVFRLDALATGAQSFLHRLAASFEELGDGTNGPLAALPPSLRAEVLRWGSHLYARLPELTVAQVEKLDSLWNFVFVFTLSPFIAYFYLVDAEAFFRFFALGVPPAWRATFAHLLFRIDGRLARYVRGLAYVAVLEGLIVYVGYRLVGLPFALVFAVLTAVFEFVPFVGPVLAAALPLLYAVPLGWSKVLSVFAVVLVAQLVENNLLSPLISGKVTDLHPLAILTAVLVGGELLGFLGMVLAVPVSLVVREVVSVRDYLRVPEGGRPSP</sequence>
<dbReference type="PANTHER" id="PTHR21716">
    <property type="entry name" value="TRANSMEMBRANE PROTEIN"/>
    <property type="match status" value="1"/>
</dbReference>
<keyword evidence="6 8" id="KW-1133">Transmembrane helix</keyword>
<comment type="caution">
    <text evidence="9">The sequence shown here is derived from an EMBL/GenBank/DDBJ whole genome shotgun (WGS) entry which is preliminary data.</text>
</comment>
<keyword evidence="5 8" id="KW-0812">Transmembrane</keyword>
<evidence type="ECO:0000313" key="9">
    <source>
        <dbReference type="EMBL" id="PTQ51479.1"/>
    </source>
</evidence>
<dbReference type="InterPro" id="IPR002549">
    <property type="entry name" value="AI-2E-like"/>
</dbReference>
<evidence type="ECO:0000256" key="8">
    <source>
        <dbReference type="SAM" id="Phobius"/>
    </source>
</evidence>
<evidence type="ECO:0000256" key="3">
    <source>
        <dbReference type="ARBA" id="ARBA00022448"/>
    </source>
</evidence>
<evidence type="ECO:0000256" key="4">
    <source>
        <dbReference type="ARBA" id="ARBA00022475"/>
    </source>
</evidence>
<feature type="transmembrane region" description="Helical" evidence="8">
    <location>
        <begin position="27"/>
        <end position="45"/>
    </location>
</feature>
<feature type="transmembrane region" description="Helical" evidence="8">
    <location>
        <begin position="258"/>
        <end position="281"/>
    </location>
</feature>
<feature type="transmembrane region" description="Helical" evidence="8">
    <location>
        <begin position="301"/>
        <end position="328"/>
    </location>
</feature>
<dbReference type="GO" id="GO:0005886">
    <property type="term" value="C:plasma membrane"/>
    <property type="evidence" value="ECO:0007669"/>
    <property type="project" value="UniProtKB-SubCell"/>
</dbReference>
<dbReference type="GO" id="GO:0055085">
    <property type="term" value="P:transmembrane transport"/>
    <property type="evidence" value="ECO:0007669"/>
    <property type="project" value="TreeGrafter"/>
</dbReference>
<protein>
    <submittedName>
        <fullName evidence="9">Putative permease often clustered with de novo purine synthesis</fullName>
    </submittedName>
</protein>
<dbReference type="Pfam" id="PF01594">
    <property type="entry name" value="AI-2E_transport"/>
    <property type="match status" value="1"/>
</dbReference>
<comment type="similarity">
    <text evidence="2">Belongs to the autoinducer-2 exporter (AI-2E) (TC 2.A.86) family.</text>
</comment>
<dbReference type="Proteomes" id="UP000244016">
    <property type="component" value="Unassembled WGS sequence"/>
</dbReference>
<feature type="transmembrane region" description="Helical" evidence="8">
    <location>
        <begin position="65"/>
        <end position="85"/>
    </location>
</feature>
<organism evidence="9 10">
    <name type="scientific">Brockia lithotrophica</name>
    <dbReference type="NCBI Taxonomy" id="933949"/>
    <lineage>
        <taxon>Bacteria</taxon>
        <taxon>Bacillati</taxon>
        <taxon>Bacillota</taxon>
        <taxon>Bacilli</taxon>
        <taxon>Bacillales</taxon>
        <taxon>Bacillales Family X. Incertae Sedis</taxon>
        <taxon>Brockia</taxon>
    </lineage>
</organism>
<evidence type="ECO:0000256" key="2">
    <source>
        <dbReference type="ARBA" id="ARBA00009773"/>
    </source>
</evidence>
<feature type="transmembrane region" description="Helical" evidence="8">
    <location>
        <begin position="204"/>
        <end position="223"/>
    </location>
</feature>
<keyword evidence="3" id="KW-0813">Transport</keyword>
<evidence type="ECO:0000256" key="6">
    <source>
        <dbReference type="ARBA" id="ARBA00022989"/>
    </source>
</evidence>
<reference evidence="9 10" key="1">
    <citation type="submission" date="2017-08" db="EMBL/GenBank/DDBJ databases">
        <title>Burning lignite coal seam in the remote Altai Mountains harbors a hydrogen-driven thermophilic microbial community.</title>
        <authorList>
            <person name="Kadnikov V.V."/>
            <person name="Mardanov A.V."/>
            <person name="Ivasenko D."/>
            <person name="Beletsky A.V."/>
            <person name="Karnachuk O.V."/>
            <person name="Ravin N.V."/>
        </authorList>
    </citation>
    <scope>NUCLEOTIDE SEQUENCE [LARGE SCALE GENOMIC DNA]</scope>
    <source>
        <strain evidence="9">AL31</strain>
    </source>
</reference>
<dbReference type="EMBL" id="PEBW01000005">
    <property type="protein sequence ID" value="PTQ51479.1"/>
    <property type="molecule type" value="Genomic_DNA"/>
</dbReference>
<keyword evidence="7 8" id="KW-0472">Membrane</keyword>
<feature type="transmembrane region" description="Helical" evidence="8">
    <location>
        <begin position="229"/>
        <end position="251"/>
    </location>
</feature>
<accession>A0A2T5G5L7</accession>
<dbReference type="PANTHER" id="PTHR21716:SF53">
    <property type="entry name" value="PERMEASE PERM-RELATED"/>
    <property type="match status" value="1"/>
</dbReference>
<keyword evidence="4" id="KW-1003">Cell membrane</keyword>
<name>A0A2T5G5L7_9BACL</name>
<gene>
    <name evidence="9" type="ORF">BLITH_1556</name>
</gene>
<proteinExistence type="inferred from homology"/>
<comment type="subcellular location">
    <subcellularLocation>
        <location evidence="1">Cell membrane</location>
        <topology evidence="1">Multi-pass membrane protein</topology>
    </subcellularLocation>
</comment>
<evidence type="ECO:0000313" key="10">
    <source>
        <dbReference type="Proteomes" id="UP000244016"/>
    </source>
</evidence>
<evidence type="ECO:0000256" key="7">
    <source>
        <dbReference type="ARBA" id="ARBA00023136"/>
    </source>
</evidence>